<dbReference type="KEGG" id="lel:PVL30_003661"/>
<proteinExistence type="predicted"/>
<name>A5DZN0_LODEL</name>
<organism evidence="2 3">
    <name type="scientific">Lodderomyces elongisporus (strain ATCC 11503 / CBS 2605 / JCM 1781 / NBRC 1676 / NRRL YB-4239)</name>
    <name type="common">Yeast</name>
    <name type="synonym">Saccharomyces elongisporus</name>
    <dbReference type="NCBI Taxonomy" id="379508"/>
    <lineage>
        <taxon>Eukaryota</taxon>
        <taxon>Fungi</taxon>
        <taxon>Dikarya</taxon>
        <taxon>Ascomycota</taxon>
        <taxon>Saccharomycotina</taxon>
        <taxon>Pichiomycetes</taxon>
        <taxon>Debaryomycetaceae</taxon>
        <taxon>Candida/Lodderomyces clade</taxon>
        <taxon>Lodderomyces</taxon>
    </lineage>
</organism>
<dbReference type="EMBL" id="CH981526">
    <property type="protein sequence ID" value="EDK44638.1"/>
    <property type="molecule type" value="Genomic_DNA"/>
</dbReference>
<gene>
    <name evidence="2" type="ORF">LELG_02817</name>
</gene>
<dbReference type="GeneID" id="5233463"/>
<sequence length="125" mass="14060">MTTILNTGDSSLLDGTHDVARPVLGQNHDFQNIEEDEAVSSYENKSDSDCSVFDEDFLPSSLADEILTPQQLKRRSSRSQSGTLSLRPNIKEEAIHRLTIKDHTTISGKEDGKYLVQQEDLFFMD</sequence>
<evidence type="ECO:0000313" key="2">
    <source>
        <dbReference type="EMBL" id="EDK44638.1"/>
    </source>
</evidence>
<dbReference type="InParanoid" id="A5DZN0"/>
<accession>A5DZN0</accession>
<dbReference type="VEuPathDB" id="FungiDB:LELG_02817"/>
<dbReference type="OrthoDB" id="411372at2759"/>
<evidence type="ECO:0000313" key="3">
    <source>
        <dbReference type="Proteomes" id="UP000001996"/>
    </source>
</evidence>
<dbReference type="HOGENOM" id="CLU_1993028_0_0_1"/>
<reference evidence="2 3" key="1">
    <citation type="journal article" date="2009" name="Nature">
        <title>Evolution of pathogenicity and sexual reproduction in eight Candida genomes.</title>
        <authorList>
            <person name="Butler G."/>
            <person name="Rasmussen M.D."/>
            <person name="Lin M.F."/>
            <person name="Santos M.A."/>
            <person name="Sakthikumar S."/>
            <person name="Munro C.A."/>
            <person name="Rheinbay E."/>
            <person name="Grabherr M."/>
            <person name="Forche A."/>
            <person name="Reedy J.L."/>
            <person name="Agrafioti I."/>
            <person name="Arnaud M.B."/>
            <person name="Bates S."/>
            <person name="Brown A.J."/>
            <person name="Brunke S."/>
            <person name="Costanzo M.C."/>
            <person name="Fitzpatrick D.A."/>
            <person name="de Groot P.W."/>
            <person name="Harris D."/>
            <person name="Hoyer L.L."/>
            <person name="Hube B."/>
            <person name="Klis F.M."/>
            <person name="Kodira C."/>
            <person name="Lennard N."/>
            <person name="Logue M.E."/>
            <person name="Martin R."/>
            <person name="Neiman A.M."/>
            <person name="Nikolaou E."/>
            <person name="Quail M.A."/>
            <person name="Quinn J."/>
            <person name="Santos M.C."/>
            <person name="Schmitzberger F.F."/>
            <person name="Sherlock G."/>
            <person name="Shah P."/>
            <person name="Silverstein K.A."/>
            <person name="Skrzypek M.S."/>
            <person name="Soll D."/>
            <person name="Staggs R."/>
            <person name="Stansfield I."/>
            <person name="Stumpf M.P."/>
            <person name="Sudbery P.E."/>
            <person name="Srikantha T."/>
            <person name="Zeng Q."/>
            <person name="Berman J."/>
            <person name="Berriman M."/>
            <person name="Heitman J."/>
            <person name="Gow N.A."/>
            <person name="Lorenz M.C."/>
            <person name="Birren B.W."/>
            <person name="Kellis M."/>
            <person name="Cuomo C.A."/>
        </authorList>
    </citation>
    <scope>NUCLEOTIDE SEQUENCE [LARGE SCALE GENOMIC DNA]</scope>
    <source>
        <strain evidence="3">ATCC 11503 / BCRC 21390 / CBS 2605 / JCM 1781 / NBRC 1676 / NRRL YB-4239</strain>
    </source>
</reference>
<keyword evidence="3" id="KW-1185">Reference proteome</keyword>
<evidence type="ECO:0000256" key="1">
    <source>
        <dbReference type="SAM" id="MobiDB-lite"/>
    </source>
</evidence>
<dbReference type="AlphaFoldDB" id="A5DZN0"/>
<protein>
    <submittedName>
        <fullName evidence="2">Uncharacterized protein</fullName>
    </submittedName>
</protein>
<dbReference type="Proteomes" id="UP000001996">
    <property type="component" value="Unassembled WGS sequence"/>
</dbReference>
<feature type="region of interest" description="Disordered" evidence="1">
    <location>
        <begin position="68"/>
        <end position="88"/>
    </location>
</feature>